<evidence type="ECO:0000256" key="2">
    <source>
        <dbReference type="SAM" id="MobiDB-lite"/>
    </source>
</evidence>
<dbReference type="AlphaFoldDB" id="A0A1X7HK20"/>
<dbReference type="GO" id="GO:0016887">
    <property type="term" value="F:ATP hydrolysis activity"/>
    <property type="evidence" value="ECO:0007669"/>
    <property type="project" value="InterPro"/>
</dbReference>
<dbReference type="Pfam" id="PF13304">
    <property type="entry name" value="AAA_21"/>
    <property type="match status" value="1"/>
</dbReference>
<feature type="region of interest" description="Disordered" evidence="2">
    <location>
        <begin position="334"/>
        <end position="353"/>
    </location>
</feature>
<dbReference type="EMBL" id="LT840184">
    <property type="protein sequence ID" value="SMF88074.1"/>
    <property type="molecule type" value="Genomic_DNA"/>
</dbReference>
<dbReference type="GO" id="GO:0005524">
    <property type="term" value="F:ATP binding"/>
    <property type="evidence" value="ECO:0007669"/>
    <property type="project" value="InterPro"/>
</dbReference>
<organism evidence="4 5">
    <name type="scientific">Paenibacillus uliginis N3/975</name>
    <dbReference type="NCBI Taxonomy" id="1313296"/>
    <lineage>
        <taxon>Bacteria</taxon>
        <taxon>Bacillati</taxon>
        <taxon>Bacillota</taxon>
        <taxon>Bacilli</taxon>
        <taxon>Bacillales</taxon>
        <taxon>Paenibacillaceae</taxon>
        <taxon>Paenibacillus</taxon>
    </lineage>
</organism>
<evidence type="ECO:0000313" key="5">
    <source>
        <dbReference type="Proteomes" id="UP000192940"/>
    </source>
</evidence>
<dbReference type="InterPro" id="IPR003959">
    <property type="entry name" value="ATPase_AAA_core"/>
</dbReference>
<evidence type="ECO:0000313" key="4">
    <source>
        <dbReference type="EMBL" id="SMF88074.1"/>
    </source>
</evidence>
<name>A0A1X7HK20_9BACL</name>
<protein>
    <submittedName>
        <fullName evidence="4">AAA domain-containing protein</fullName>
    </submittedName>
</protein>
<gene>
    <name evidence="4" type="ORF">SAMN05661091_4099</name>
</gene>
<evidence type="ECO:0000259" key="3">
    <source>
        <dbReference type="Pfam" id="PF13304"/>
    </source>
</evidence>
<feature type="domain" description="ATPase AAA-type core" evidence="3">
    <location>
        <begin position="32"/>
        <end position="175"/>
    </location>
</feature>
<accession>A0A1X7HK20</accession>
<dbReference type="STRING" id="1313296.SAMN05661091_4099"/>
<sequence>MVKQIKIISLTFRYFKGLQEVTLQPDGQDTNIYGPNAAGKTTLFDGFYWLLFNKDSREKGKPEKWIKTLESNGEPMHGVEHEVIGVLEVDGKRREFRKVFTEKWTKKRGAATAEFTGHKTNHFVDGAPYSEGNYTTEISKIIDEEAFKLLTNPSYYAERLDLNERRKLLLEVCGDISDNEVISNNKDLSELPSILENRTLDIHKNKIKSDQARINSRLKEIPNGIAEIKRVMPDTDGLNEEMMQKQIETLRDRIRNKEDEMNRIQNGGEIAVKTNRLREIDGELLQIKNEIQAGSFEKISAKRQHLSKKNADYGALEDATKRMEAHVTRLRSQIKENEETRARLRDERDKEKESQFVYSGEDSCATCGQSLPIEKVEEARKRAEEQFNTRKSQTLEQIVSRGKTEKLLADQWAKEIEQITDTIETNRIKMDALDQEIKELVTGIETLESSTPNIASDPVYASKLQEREEIERTIRELRSQSVSALSEARLEVVSLRAELESQERKYAGFDQIQRGQKRIEELKTEEKELARQYEELERQLYLTEEFTRTKVQMLESKINAKFRNVKFRLFETQVNGALNETCKILYGPNLVPYEDGLNRAAQVNAGLDIINTLSEHYKVIAPIFIDNAEAVTDIESTAGQQIRLIVSKEYHDLYVDKAETHTGGV</sequence>
<reference evidence="4 5" key="1">
    <citation type="submission" date="2017-04" db="EMBL/GenBank/DDBJ databases">
        <authorList>
            <person name="Afonso C.L."/>
            <person name="Miller P.J."/>
            <person name="Scott M.A."/>
            <person name="Spackman E."/>
            <person name="Goraichik I."/>
            <person name="Dimitrov K.M."/>
            <person name="Suarez D.L."/>
            <person name="Swayne D.E."/>
        </authorList>
    </citation>
    <scope>NUCLEOTIDE SEQUENCE [LARGE SCALE GENOMIC DNA]</scope>
    <source>
        <strain evidence="4 5">N3/975</strain>
    </source>
</reference>
<feature type="coiled-coil region" evidence="1">
    <location>
        <begin position="240"/>
        <end position="267"/>
    </location>
</feature>
<dbReference type="InterPro" id="IPR027417">
    <property type="entry name" value="P-loop_NTPase"/>
</dbReference>
<dbReference type="SUPFAM" id="SSF52540">
    <property type="entry name" value="P-loop containing nucleoside triphosphate hydrolases"/>
    <property type="match status" value="1"/>
</dbReference>
<keyword evidence="5" id="KW-1185">Reference proteome</keyword>
<dbReference type="Gene3D" id="3.40.50.300">
    <property type="entry name" value="P-loop containing nucleotide triphosphate hydrolases"/>
    <property type="match status" value="1"/>
</dbReference>
<dbReference type="Proteomes" id="UP000192940">
    <property type="component" value="Chromosome I"/>
</dbReference>
<keyword evidence="1" id="KW-0175">Coiled coil</keyword>
<evidence type="ECO:0000256" key="1">
    <source>
        <dbReference type="SAM" id="Coils"/>
    </source>
</evidence>
<proteinExistence type="predicted"/>
<dbReference type="RefSeq" id="WP_208914875.1">
    <property type="nucleotide sequence ID" value="NZ_LT840184.1"/>
</dbReference>